<proteinExistence type="predicted"/>
<evidence type="ECO:0000313" key="1">
    <source>
        <dbReference type="EMBL" id="KFD55014.1"/>
    </source>
</evidence>
<reference evidence="1 2" key="1">
    <citation type="journal article" date="2014" name="Nat. Genet.">
        <title>Genome and transcriptome of the porcine whipworm Trichuris suis.</title>
        <authorList>
            <person name="Jex A.R."/>
            <person name="Nejsum P."/>
            <person name="Schwarz E.M."/>
            <person name="Hu L."/>
            <person name="Young N.D."/>
            <person name="Hall R.S."/>
            <person name="Korhonen P.K."/>
            <person name="Liao S."/>
            <person name="Thamsborg S."/>
            <person name="Xia J."/>
            <person name="Xu P."/>
            <person name="Wang S."/>
            <person name="Scheerlinck J.P."/>
            <person name="Hofmann A."/>
            <person name="Sternberg P.W."/>
            <person name="Wang J."/>
            <person name="Gasser R.B."/>
        </authorList>
    </citation>
    <scope>NUCLEOTIDE SEQUENCE [LARGE SCALE GENOMIC DNA]</scope>
    <source>
        <strain evidence="1">DCEP-RM93M</strain>
    </source>
</reference>
<dbReference type="EMBL" id="KL363203">
    <property type="protein sequence ID" value="KFD55014.1"/>
    <property type="molecule type" value="Genomic_DNA"/>
</dbReference>
<keyword evidence="2" id="KW-1185">Reference proteome</keyword>
<sequence length="333" mass="38069">MCRQKNLSENEEHILLLLRFQHAYGVHIHSKEYRWLDIGFRRGGRFASMKPRRRYHVSLKEGTALRKVEFGSNVLLLFRKKHSELKHHKRYSCRRELIRAFVNNEGSTNWLLKQKRKVIAPKKVISLPEATAPKHCKQENQVESFVNQVKVSLSCYRYITDEVTTVDRCCLICILLGHHESVHTNMIAVYYRCMTPECLAPVYERRKACTHAYETRSYRSMLKSSHEGVTQMAAFKSPHAGDHSTTHVKVIASGVPLKTLCHHHHRHHHHMGGGYHSELHVKVIACGGTTQNSISKSSHVVVPPNLTSKSSHVGVPPKCPCQNDCMEGVPPKL</sequence>
<protein>
    <submittedName>
        <fullName evidence="1">Uncharacterized protein</fullName>
    </submittedName>
</protein>
<evidence type="ECO:0000313" key="2">
    <source>
        <dbReference type="Proteomes" id="UP000030764"/>
    </source>
</evidence>
<dbReference type="Proteomes" id="UP000030764">
    <property type="component" value="Unassembled WGS sequence"/>
</dbReference>
<dbReference type="AlphaFoldDB" id="A0A085MCR8"/>
<feature type="non-terminal residue" evidence="1">
    <location>
        <position position="333"/>
    </location>
</feature>
<gene>
    <name evidence="1" type="ORF">M513_04196</name>
</gene>
<name>A0A085MCR8_9BILA</name>
<organism evidence="1 2">
    <name type="scientific">Trichuris suis</name>
    <name type="common">pig whipworm</name>
    <dbReference type="NCBI Taxonomy" id="68888"/>
    <lineage>
        <taxon>Eukaryota</taxon>
        <taxon>Metazoa</taxon>
        <taxon>Ecdysozoa</taxon>
        <taxon>Nematoda</taxon>
        <taxon>Enoplea</taxon>
        <taxon>Dorylaimia</taxon>
        <taxon>Trichinellida</taxon>
        <taxon>Trichuridae</taxon>
        <taxon>Trichuris</taxon>
    </lineage>
</organism>
<accession>A0A085MCR8</accession>